<gene>
    <name evidence="2" type="ORF">JX265_007842</name>
</gene>
<feature type="compositionally biased region" description="Polar residues" evidence="1">
    <location>
        <begin position="517"/>
        <end position="526"/>
    </location>
</feature>
<feature type="compositionally biased region" description="Basic and acidic residues" evidence="1">
    <location>
        <begin position="424"/>
        <end position="439"/>
    </location>
</feature>
<sequence length="889" mass="95915">MPRFPVNFRRKSTVTDEQNGPVEPSFRVLDRSDVGKSFDGGVRMMKASGTMSRTTLADPPMDDNLFADMKNNRGSGSSNTTKATSDNSSRHSNASTAPSSTDYAAQEDWRASSRKPIPLNDGAHPAPPKPASNSFLKNAGRTFSFGGSKKNLPTIPADEQEPVPSVPSHFEPQTPGGRSRAPTASTVTTATPPQVENRDFMLDLGGDLSNVLSAFSKRTSVATVKDESGRPVLASRNLTTNRASQPSPLHLDHSTAVEPPPKSWNSHRSDEGLLNSRSPIASPPPMAGEIPPPVPRHTASPMPLASADGEDVGLLKDTVAATRYLAHNRHDEDTVPSLKETYARPSRHESKHDEENMFDTSFSRPRFGTKQNTRPNGQPRNKVMTPAEFEKYRQDKVRQSQSSPDKNDSDNEDDDTYEDEEDDREKTKELAKQRQKQEAHMTVYRQQMMKVTGEQSGASSSRPGLGMSLSTPNLLSDPRKSPNGSQSPRSDGSSDEEVPLAILAAHGFPSKNRPPTRLSNVGSNPNLRGVNQPSYVAGPGSVSGDTPKNSGGHLPAFARKLPQDPFLGAGLINQPPRESFALAGGVPATPRAAPVGGLVGVIANEERSRAMRRGSPAVDHGNHGLPPQMQMPMNGFDPMAQIPPQMMYPPPMPMLTPGDQAQIQMTQQMQQFMQMQMQFMQMMAGQNQGQMPMQAPPGMGMGMGMGMPGQAPSRPASHMPTQSMSSVPEAPRGSFLGDPMSMGMGNGMGLEPPRGDSQMRTMSMVQPSSASWIQPPQSGYTPSIRMQGGGYAPSIAPSERSNIGLPGRYRPVSSINPLGGDMRSNTMSGALPTLAKLQPEVRTSPLSNENDEDDDDEEGWEAMKAKRAAKKSSWRTKKNYGSDIGALIS</sequence>
<reference evidence="2" key="1">
    <citation type="submission" date="2021-03" db="EMBL/GenBank/DDBJ databases">
        <title>Revisited historic fungal species revealed as producer of novel bioactive compounds through whole genome sequencing and comparative genomics.</title>
        <authorList>
            <person name="Vignolle G.A."/>
            <person name="Hochenegger N."/>
            <person name="Mach R.L."/>
            <person name="Mach-Aigner A.R."/>
            <person name="Javad Rahimi M."/>
            <person name="Salim K.A."/>
            <person name="Chan C.M."/>
            <person name="Lim L.B.L."/>
            <person name="Cai F."/>
            <person name="Druzhinina I.S."/>
            <person name="U'Ren J.M."/>
            <person name="Derntl C."/>
        </authorList>
    </citation>
    <scope>NUCLEOTIDE SEQUENCE</scope>
    <source>
        <strain evidence="2">TUCIM 5799</strain>
    </source>
</reference>
<evidence type="ECO:0000256" key="1">
    <source>
        <dbReference type="SAM" id="MobiDB-lite"/>
    </source>
</evidence>
<dbReference type="EMBL" id="JAFIMR010000020">
    <property type="protein sequence ID" value="KAI1866541.1"/>
    <property type="molecule type" value="Genomic_DNA"/>
</dbReference>
<evidence type="ECO:0000313" key="3">
    <source>
        <dbReference type="Proteomes" id="UP000829685"/>
    </source>
</evidence>
<feature type="region of interest" description="Disordered" evidence="1">
    <location>
        <begin position="838"/>
        <end position="889"/>
    </location>
</feature>
<dbReference type="PANTHER" id="PTHR42068:SF1">
    <property type="entry name" value="YALI0B18964P"/>
    <property type="match status" value="1"/>
</dbReference>
<feature type="compositionally biased region" description="Polar residues" evidence="1">
    <location>
        <begin position="236"/>
        <end position="247"/>
    </location>
</feature>
<protein>
    <submittedName>
        <fullName evidence="2">Uncharacterized protein</fullName>
    </submittedName>
</protein>
<keyword evidence="3" id="KW-1185">Reference proteome</keyword>
<organism evidence="2 3">
    <name type="scientific">Neoarthrinium moseri</name>
    <dbReference type="NCBI Taxonomy" id="1658444"/>
    <lineage>
        <taxon>Eukaryota</taxon>
        <taxon>Fungi</taxon>
        <taxon>Dikarya</taxon>
        <taxon>Ascomycota</taxon>
        <taxon>Pezizomycotina</taxon>
        <taxon>Sordariomycetes</taxon>
        <taxon>Xylariomycetidae</taxon>
        <taxon>Amphisphaeriales</taxon>
        <taxon>Apiosporaceae</taxon>
        <taxon>Neoarthrinium</taxon>
    </lineage>
</organism>
<feature type="region of interest" description="Disordered" evidence="1">
    <location>
        <begin position="1"/>
        <end position="195"/>
    </location>
</feature>
<feature type="compositionally biased region" description="Basic residues" evidence="1">
    <location>
        <begin position="865"/>
        <end position="878"/>
    </location>
</feature>
<dbReference type="AlphaFoldDB" id="A0A9Q0APG3"/>
<feature type="compositionally biased region" description="Polar residues" evidence="1">
    <location>
        <begin position="358"/>
        <end position="379"/>
    </location>
</feature>
<dbReference type="PANTHER" id="PTHR42068">
    <property type="entry name" value="YALI0B18964P"/>
    <property type="match status" value="1"/>
</dbReference>
<comment type="caution">
    <text evidence="2">The sequence shown here is derived from an EMBL/GenBank/DDBJ whole genome shotgun (WGS) entry which is preliminary data.</text>
</comment>
<feature type="compositionally biased region" description="Basic and acidic residues" evidence="1">
    <location>
        <begin position="346"/>
        <end position="355"/>
    </location>
</feature>
<name>A0A9Q0APG3_9PEZI</name>
<proteinExistence type="predicted"/>
<dbReference type="Proteomes" id="UP000829685">
    <property type="component" value="Unassembled WGS sequence"/>
</dbReference>
<feature type="region of interest" description="Disordered" evidence="1">
    <location>
        <begin position="709"/>
        <end position="729"/>
    </location>
</feature>
<feature type="compositionally biased region" description="Acidic residues" evidence="1">
    <location>
        <begin position="410"/>
        <end position="423"/>
    </location>
</feature>
<feature type="compositionally biased region" description="Polar residues" evidence="1">
    <location>
        <begin position="482"/>
        <end position="491"/>
    </location>
</feature>
<feature type="compositionally biased region" description="Polar residues" evidence="1">
    <location>
        <begin position="453"/>
        <end position="474"/>
    </location>
</feature>
<feature type="region of interest" description="Disordered" evidence="1">
    <location>
        <begin position="219"/>
        <end position="309"/>
    </location>
</feature>
<feature type="compositionally biased region" description="Polar residues" evidence="1">
    <location>
        <begin position="72"/>
        <end position="103"/>
    </location>
</feature>
<feature type="region of interest" description="Disordered" evidence="1">
    <location>
        <begin position="326"/>
        <end position="526"/>
    </location>
</feature>
<feature type="compositionally biased region" description="Pro residues" evidence="1">
    <location>
        <begin position="281"/>
        <end position="295"/>
    </location>
</feature>
<feature type="compositionally biased region" description="Low complexity" evidence="1">
    <location>
        <begin position="181"/>
        <end position="193"/>
    </location>
</feature>
<feature type="compositionally biased region" description="Acidic residues" evidence="1">
    <location>
        <begin position="849"/>
        <end position="860"/>
    </location>
</feature>
<feature type="compositionally biased region" description="Basic and acidic residues" evidence="1">
    <location>
        <begin position="388"/>
        <end position="398"/>
    </location>
</feature>
<accession>A0A9Q0APG3</accession>
<evidence type="ECO:0000313" key="2">
    <source>
        <dbReference type="EMBL" id="KAI1866541.1"/>
    </source>
</evidence>